<keyword evidence="2" id="KW-0472">Membrane</keyword>
<sequence length="316" mass="34932">MLCTMASGTVETLERVGSSCNQQDGGLERFQGENENETNRQSKREEEGYGWCMESDNDTLVVQRLSTEMSGKAQKYSRIGAREFVSYEYEEFTIENIRNACQKHFSVDETMTCDVVAGEQGPSCSSVKQIPDSKVIHVRLVERVAIGEPDEGIEVTRVDGPAVKSPPAKRRFSGVENGTQNRSQPTKSAPSPSKFVPRSLSVVEMLKLGKAITQSTTSVSIYSFDLKQMSWSRIPSTIDFSIQKEPFGTGGFREAYKATSNAKGFENITNCFWASLTLMSMLQWKSFLKGPLSSTSTMMGAFVGTLAILSVIRLKP</sequence>
<organism evidence="3 4">
    <name type="scientific">Desmophyllum pertusum</name>
    <dbReference type="NCBI Taxonomy" id="174260"/>
    <lineage>
        <taxon>Eukaryota</taxon>
        <taxon>Metazoa</taxon>
        <taxon>Cnidaria</taxon>
        <taxon>Anthozoa</taxon>
        <taxon>Hexacorallia</taxon>
        <taxon>Scleractinia</taxon>
        <taxon>Caryophylliina</taxon>
        <taxon>Caryophylliidae</taxon>
        <taxon>Desmophyllum</taxon>
    </lineage>
</organism>
<reference evidence="3" key="1">
    <citation type="submission" date="2023-01" db="EMBL/GenBank/DDBJ databases">
        <title>Genome assembly of the deep-sea coral Lophelia pertusa.</title>
        <authorList>
            <person name="Herrera S."/>
            <person name="Cordes E."/>
        </authorList>
    </citation>
    <scope>NUCLEOTIDE SEQUENCE</scope>
    <source>
        <strain evidence="3">USNM1676648</strain>
        <tissue evidence="3">Polyp</tissue>
    </source>
</reference>
<dbReference type="AlphaFoldDB" id="A0A9X0D824"/>
<feature type="compositionally biased region" description="Polar residues" evidence="1">
    <location>
        <begin position="176"/>
        <end position="191"/>
    </location>
</feature>
<evidence type="ECO:0000313" key="3">
    <source>
        <dbReference type="EMBL" id="KAJ7390270.1"/>
    </source>
</evidence>
<keyword evidence="2" id="KW-1133">Transmembrane helix</keyword>
<keyword evidence="2" id="KW-0812">Transmembrane</keyword>
<accession>A0A9X0D824</accession>
<dbReference type="EMBL" id="MU825418">
    <property type="protein sequence ID" value="KAJ7390270.1"/>
    <property type="molecule type" value="Genomic_DNA"/>
</dbReference>
<name>A0A9X0D824_9CNID</name>
<evidence type="ECO:0000313" key="4">
    <source>
        <dbReference type="Proteomes" id="UP001163046"/>
    </source>
</evidence>
<dbReference type="Proteomes" id="UP001163046">
    <property type="component" value="Unassembled WGS sequence"/>
</dbReference>
<feature type="region of interest" description="Disordered" evidence="1">
    <location>
        <begin position="23"/>
        <end position="47"/>
    </location>
</feature>
<evidence type="ECO:0000256" key="1">
    <source>
        <dbReference type="SAM" id="MobiDB-lite"/>
    </source>
</evidence>
<proteinExistence type="predicted"/>
<keyword evidence="4" id="KW-1185">Reference proteome</keyword>
<dbReference type="OrthoDB" id="5953554at2759"/>
<protein>
    <submittedName>
        <fullName evidence="3">Uncharacterized protein</fullName>
    </submittedName>
</protein>
<evidence type="ECO:0000256" key="2">
    <source>
        <dbReference type="SAM" id="Phobius"/>
    </source>
</evidence>
<comment type="caution">
    <text evidence="3">The sequence shown here is derived from an EMBL/GenBank/DDBJ whole genome shotgun (WGS) entry which is preliminary data.</text>
</comment>
<gene>
    <name evidence="3" type="ORF">OS493_026145</name>
</gene>
<feature type="region of interest" description="Disordered" evidence="1">
    <location>
        <begin position="158"/>
        <end position="195"/>
    </location>
</feature>
<feature type="compositionally biased region" description="Basic and acidic residues" evidence="1">
    <location>
        <begin position="26"/>
        <end position="47"/>
    </location>
</feature>
<feature type="transmembrane region" description="Helical" evidence="2">
    <location>
        <begin position="292"/>
        <end position="312"/>
    </location>
</feature>